<dbReference type="GO" id="GO:0009378">
    <property type="term" value="F:four-way junction helicase activity"/>
    <property type="evidence" value="ECO:0007669"/>
    <property type="project" value="TreeGrafter"/>
</dbReference>
<dbReference type="SMART" id="SM00487">
    <property type="entry name" value="DEXDc"/>
    <property type="match status" value="1"/>
</dbReference>
<dbReference type="PROSITE" id="PS51192">
    <property type="entry name" value="HELICASE_ATP_BIND_1"/>
    <property type="match status" value="1"/>
</dbReference>
<name>A0AAE3EIA4_9SPIR</name>
<dbReference type="NCBIfam" id="TIGR00614">
    <property type="entry name" value="recQ_fam"/>
    <property type="match status" value="1"/>
</dbReference>
<dbReference type="Gene3D" id="3.40.50.300">
    <property type="entry name" value="P-loop containing nucleotide triphosphate hydrolases"/>
    <property type="match status" value="2"/>
</dbReference>
<dbReference type="PANTHER" id="PTHR13710:SF108">
    <property type="entry name" value="ATP-DEPENDENT DNA HELICASE Q4"/>
    <property type="match status" value="1"/>
</dbReference>
<feature type="domain" description="Helicase ATP-binding" evidence="6">
    <location>
        <begin position="63"/>
        <end position="235"/>
    </location>
</feature>
<dbReference type="Pfam" id="PF00271">
    <property type="entry name" value="Helicase_C"/>
    <property type="match status" value="1"/>
</dbReference>
<feature type="region of interest" description="Disordered" evidence="5">
    <location>
        <begin position="551"/>
        <end position="572"/>
    </location>
</feature>
<feature type="domain" description="Helicase C-terminal" evidence="7">
    <location>
        <begin position="255"/>
        <end position="415"/>
    </location>
</feature>
<dbReference type="PROSITE" id="PS51194">
    <property type="entry name" value="HELICASE_CTER"/>
    <property type="match status" value="1"/>
</dbReference>
<dbReference type="Proteomes" id="UP001198163">
    <property type="component" value="Unassembled WGS sequence"/>
</dbReference>
<evidence type="ECO:0000259" key="7">
    <source>
        <dbReference type="PROSITE" id="PS51194"/>
    </source>
</evidence>
<keyword evidence="4" id="KW-0067">ATP-binding</keyword>
<organism evidence="8 9">
    <name type="scientific">Teretinema zuelzerae</name>
    <dbReference type="NCBI Taxonomy" id="156"/>
    <lineage>
        <taxon>Bacteria</taxon>
        <taxon>Pseudomonadati</taxon>
        <taxon>Spirochaetota</taxon>
        <taxon>Spirochaetia</taxon>
        <taxon>Spirochaetales</taxon>
        <taxon>Treponemataceae</taxon>
        <taxon>Teretinema</taxon>
    </lineage>
</organism>
<dbReference type="GO" id="GO:0000724">
    <property type="term" value="P:double-strand break repair via homologous recombination"/>
    <property type="evidence" value="ECO:0007669"/>
    <property type="project" value="TreeGrafter"/>
</dbReference>
<dbReference type="GO" id="GO:0016787">
    <property type="term" value="F:hydrolase activity"/>
    <property type="evidence" value="ECO:0007669"/>
    <property type="project" value="UniProtKB-KW"/>
</dbReference>
<dbReference type="InterPro" id="IPR027417">
    <property type="entry name" value="P-loop_NTPase"/>
</dbReference>
<dbReference type="GO" id="GO:0005694">
    <property type="term" value="C:chromosome"/>
    <property type="evidence" value="ECO:0007669"/>
    <property type="project" value="TreeGrafter"/>
</dbReference>
<dbReference type="EC" id="3.6.4.12" evidence="8"/>
<dbReference type="RefSeq" id="WP_230756143.1">
    <property type="nucleotide sequence ID" value="NZ_JAINWA010000003.1"/>
</dbReference>
<dbReference type="GO" id="GO:0005524">
    <property type="term" value="F:ATP binding"/>
    <property type="evidence" value="ECO:0007669"/>
    <property type="project" value="UniProtKB-KW"/>
</dbReference>
<evidence type="ECO:0000256" key="2">
    <source>
        <dbReference type="ARBA" id="ARBA00022801"/>
    </source>
</evidence>
<protein>
    <submittedName>
        <fullName evidence="8">RecQ family ATP-dependent DNA helicase</fullName>
        <ecNumber evidence="8">3.6.4.12</ecNumber>
    </submittedName>
</protein>
<keyword evidence="3 8" id="KW-0347">Helicase</keyword>
<dbReference type="InterPro" id="IPR001650">
    <property type="entry name" value="Helicase_C-like"/>
</dbReference>
<sequence length="572" mass="62826">MEPVHIEDPVVLAARNTFHISYLYPWQRLVIANILDALAAGEHARSCSRPGNVSPDAEEELFDEDGCLRGRQIILLPTGAGKSLCFQIPALFAAGPTLVIYPLLALMGDQKRRMDEGGLEPALFRGEQSAEEREAQYRRLEGRDGKPPARLVIANPEVLAGEKVLSRIAAMKPAHIAIDEAHCVSEWGDTFRPSYLELGRIIDRLGAPAVSAFTATASPPVLERIAEVLFGGRAHLVRGEADRPNIRYEAVSCRMKEAALARTVHRSARPLVVFCATRGGTERTARLLRSVLGDQDIRFYHAGLQKEEKIEVEAWFHGHDRAVLCTTCAWGMGVDKKNVRTVIHRDPPPTAEAYIQEAGRGGRDGGQARAVLLWSPSDSARIRRMKDGAAKERAKVLEKAASGAECRRLVLLKALGDPRAGGDGKGGETLACSGCDVCGGTAAPPGKESEDGQIVLDFIRKNGKAYSATEAAGMLENEANRASRLKDGIEYWARGYFISALTEFEKEGTLTTYQYWPWKDRIGAVNPRHRRLLLRRPHRNFFSCLLSSVRRRPSPDEDGEVFSGSGRSSSRC</sequence>
<evidence type="ECO:0000259" key="6">
    <source>
        <dbReference type="PROSITE" id="PS51192"/>
    </source>
</evidence>
<keyword evidence="9" id="KW-1185">Reference proteome</keyword>
<dbReference type="CDD" id="cd17920">
    <property type="entry name" value="DEXHc_RecQ"/>
    <property type="match status" value="1"/>
</dbReference>
<dbReference type="GO" id="GO:0003676">
    <property type="term" value="F:nucleic acid binding"/>
    <property type="evidence" value="ECO:0007669"/>
    <property type="project" value="InterPro"/>
</dbReference>
<evidence type="ECO:0000256" key="3">
    <source>
        <dbReference type="ARBA" id="ARBA00022806"/>
    </source>
</evidence>
<dbReference type="PANTHER" id="PTHR13710">
    <property type="entry name" value="DNA HELICASE RECQ FAMILY MEMBER"/>
    <property type="match status" value="1"/>
</dbReference>
<comment type="caution">
    <text evidence="8">The sequence shown here is derived from an EMBL/GenBank/DDBJ whole genome shotgun (WGS) entry which is preliminary data.</text>
</comment>
<dbReference type="EMBL" id="JAINWA010000003">
    <property type="protein sequence ID" value="MCD1655239.1"/>
    <property type="molecule type" value="Genomic_DNA"/>
</dbReference>
<evidence type="ECO:0000313" key="8">
    <source>
        <dbReference type="EMBL" id="MCD1655239.1"/>
    </source>
</evidence>
<dbReference type="GO" id="GO:0005737">
    <property type="term" value="C:cytoplasm"/>
    <property type="evidence" value="ECO:0007669"/>
    <property type="project" value="TreeGrafter"/>
</dbReference>
<dbReference type="AlphaFoldDB" id="A0AAE3EIA4"/>
<dbReference type="InterPro" id="IPR011545">
    <property type="entry name" value="DEAD/DEAH_box_helicase_dom"/>
</dbReference>
<dbReference type="SUPFAM" id="SSF52540">
    <property type="entry name" value="P-loop containing nucleoside triphosphate hydrolases"/>
    <property type="match status" value="1"/>
</dbReference>
<dbReference type="Pfam" id="PF00270">
    <property type="entry name" value="DEAD"/>
    <property type="match status" value="1"/>
</dbReference>
<evidence type="ECO:0000313" key="9">
    <source>
        <dbReference type="Proteomes" id="UP001198163"/>
    </source>
</evidence>
<dbReference type="InterPro" id="IPR004589">
    <property type="entry name" value="DNA_helicase_ATP-dep_RecQ"/>
</dbReference>
<keyword evidence="2 8" id="KW-0378">Hydrolase</keyword>
<dbReference type="GO" id="GO:0043138">
    <property type="term" value="F:3'-5' DNA helicase activity"/>
    <property type="evidence" value="ECO:0007669"/>
    <property type="project" value="TreeGrafter"/>
</dbReference>
<reference evidence="8" key="1">
    <citation type="submission" date="2021-08" db="EMBL/GenBank/DDBJ databases">
        <title>Comparative analyses of Brucepasteria parasyntrophica and Teretinema zuelzerae.</title>
        <authorList>
            <person name="Song Y."/>
            <person name="Brune A."/>
        </authorList>
    </citation>
    <scope>NUCLEOTIDE SEQUENCE</scope>
    <source>
        <strain evidence="8">DSM 1903</strain>
    </source>
</reference>
<evidence type="ECO:0000256" key="5">
    <source>
        <dbReference type="SAM" id="MobiDB-lite"/>
    </source>
</evidence>
<proteinExistence type="predicted"/>
<dbReference type="SMART" id="SM00490">
    <property type="entry name" value="HELICc"/>
    <property type="match status" value="1"/>
</dbReference>
<evidence type="ECO:0000256" key="4">
    <source>
        <dbReference type="ARBA" id="ARBA00022840"/>
    </source>
</evidence>
<dbReference type="InterPro" id="IPR014001">
    <property type="entry name" value="Helicase_ATP-bd"/>
</dbReference>
<keyword evidence="1" id="KW-0547">Nucleotide-binding</keyword>
<evidence type="ECO:0000256" key="1">
    <source>
        <dbReference type="ARBA" id="ARBA00022741"/>
    </source>
</evidence>
<gene>
    <name evidence="8" type="ORF">K7J14_11100</name>
</gene>
<accession>A0AAE3EIA4</accession>